<evidence type="ECO:0000313" key="2">
    <source>
        <dbReference type="Proteomes" id="UP001295684"/>
    </source>
</evidence>
<keyword evidence="2" id="KW-1185">Reference proteome</keyword>
<dbReference type="EMBL" id="CAMPGE010017120">
    <property type="protein sequence ID" value="CAI2375628.1"/>
    <property type="molecule type" value="Genomic_DNA"/>
</dbReference>
<comment type="caution">
    <text evidence="1">The sequence shown here is derived from an EMBL/GenBank/DDBJ whole genome shotgun (WGS) entry which is preliminary data.</text>
</comment>
<reference evidence="1" key="1">
    <citation type="submission" date="2023-07" db="EMBL/GenBank/DDBJ databases">
        <authorList>
            <consortium name="AG Swart"/>
            <person name="Singh M."/>
            <person name="Singh A."/>
            <person name="Seah K."/>
            <person name="Emmerich C."/>
        </authorList>
    </citation>
    <scope>NUCLEOTIDE SEQUENCE</scope>
    <source>
        <strain evidence="1">DP1</strain>
    </source>
</reference>
<name>A0AAD1XMM9_EUPCR</name>
<dbReference type="AlphaFoldDB" id="A0AAD1XMM9"/>
<dbReference type="Proteomes" id="UP001295684">
    <property type="component" value="Unassembled WGS sequence"/>
</dbReference>
<organism evidence="1 2">
    <name type="scientific">Euplotes crassus</name>
    <dbReference type="NCBI Taxonomy" id="5936"/>
    <lineage>
        <taxon>Eukaryota</taxon>
        <taxon>Sar</taxon>
        <taxon>Alveolata</taxon>
        <taxon>Ciliophora</taxon>
        <taxon>Intramacronucleata</taxon>
        <taxon>Spirotrichea</taxon>
        <taxon>Hypotrichia</taxon>
        <taxon>Euplotida</taxon>
        <taxon>Euplotidae</taxon>
        <taxon>Moneuplotes</taxon>
    </lineage>
</organism>
<sequence length="322" mass="37341">MESTSRQIDIYKVRMLFHQAKQMEAESKWESAKNVYREVLAYYQKLGLNSEEEDASLTKMINSCEISLKLMQLKSELPPCPKIGDVPLNSVQIEEESKTDPQERKTDESLNIILNSLSKRPADGISAEAQNEFGRIKHMLEHTNQRVKKLLNSLMEMYLKLEIIYTRDFVEVLDGNVYGYNNLFVKNMNKQMKEMKKYISKVIDSADTNLNKGRDILKSSLLSSTPDDYFSSKISQSSIMDPKRPIEITEEDIENYLSDLNPPPYVKEEKYNSLKSKYRKLYKKYKEYKKSAESKDTEISQLHSIISQLQNDQANLLPTNIS</sequence>
<protein>
    <submittedName>
        <fullName evidence="1">Uncharacterized protein</fullName>
    </submittedName>
</protein>
<accession>A0AAD1XMM9</accession>
<gene>
    <name evidence="1" type="ORF">ECRASSUSDP1_LOCUS16991</name>
</gene>
<evidence type="ECO:0000313" key="1">
    <source>
        <dbReference type="EMBL" id="CAI2375628.1"/>
    </source>
</evidence>
<proteinExistence type="predicted"/>